<reference evidence="2" key="1">
    <citation type="submission" date="2016-11" db="EMBL/GenBank/DDBJ databases">
        <authorList>
            <person name="Varghese N."/>
            <person name="Submissions S."/>
        </authorList>
    </citation>
    <scope>NUCLEOTIDE SEQUENCE [LARGE SCALE GENOMIC DNA]</scope>
    <source>
        <strain evidence="2">DSM 28223</strain>
    </source>
</reference>
<evidence type="ECO:0008006" key="3">
    <source>
        <dbReference type="Google" id="ProtNLM"/>
    </source>
</evidence>
<gene>
    <name evidence="1" type="ORF">SAMN04488044_1001</name>
</gene>
<dbReference type="RefSeq" id="WP_072791240.1">
    <property type="nucleotide sequence ID" value="NZ_FQWM01000001.1"/>
</dbReference>
<dbReference type="AlphaFoldDB" id="A0A1M5KKC3"/>
<dbReference type="Proteomes" id="UP000184211">
    <property type="component" value="Unassembled WGS sequence"/>
</dbReference>
<sequence length="225" mass="24747">MRTIWIIMFLLVPMSALPGPWLRPDGEGFMSVDSIGSVGRNQGDLWLYNGLFLEYGLSDRTTIGLTGGMDHLGDGSVTTYLRRALPINRAGWIASGDLGIGTSFSLDQTTSQPSEPHLRLGVSIGRGGLWGNPGTWFALDSYALFEKRDKPMVKAEATLGHRTDSNWLWMVQLIAEIHQDDDPITTFAPSVAIPLKRKSHLQIGAMLSDEGEGRFGLKAALWRSF</sequence>
<dbReference type="EMBL" id="FQWM01000001">
    <property type="protein sequence ID" value="SHG53247.1"/>
    <property type="molecule type" value="Genomic_DNA"/>
</dbReference>
<dbReference type="STRING" id="870908.SAMN04488044_1001"/>
<name>A0A1M5KKC3_9RHOB</name>
<evidence type="ECO:0000313" key="2">
    <source>
        <dbReference type="Proteomes" id="UP000184211"/>
    </source>
</evidence>
<organism evidence="1 2">
    <name type="scientific">Cognatishimia maritima</name>
    <dbReference type="NCBI Taxonomy" id="870908"/>
    <lineage>
        <taxon>Bacteria</taxon>
        <taxon>Pseudomonadati</taxon>
        <taxon>Pseudomonadota</taxon>
        <taxon>Alphaproteobacteria</taxon>
        <taxon>Rhodobacterales</taxon>
        <taxon>Paracoccaceae</taxon>
        <taxon>Cognatishimia</taxon>
    </lineage>
</organism>
<protein>
    <recommendedName>
        <fullName evidence="3">MetA-pathway of phenol degradation</fullName>
    </recommendedName>
</protein>
<accession>A0A1M5KKC3</accession>
<dbReference type="OrthoDB" id="7857490at2"/>
<keyword evidence="2" id="KW-1185">Reference proteome</keyword>
<evidence type="ECO:0000313" key="1">
    <source>
        <dbReference type="EMBL" id="SHG53247.1"/>
    </source>
</evidence>
<proteinExistence type="predicted"/>